<dbReference type="Proteomes" id="UP000831390">
    <property type="component" value="Chromosome"/>
</dbReference>
<keyword evidence="2 5" id="KW-0812">Transmembrane</keyword>
<proteinExistence type="predicted"/>
<feature type="transmembrane region" description="Helical" evidence="5">
    <location>
        <begin position="217"/>
        <end position="239"/>
    </location>
</feature>
<dbReference type="PANTHER" id="PTHR31851">
    <property type="entry name" value="FE(2+)/MN(2+) TRANSPORTER PCL1"/>
    <property type="match status" value="1"/>
</dbReference>
<name>A0ABY4AYX4_9BACT</name>
<keyword evidence="3 5" id="KW-1133">Transmembrane helix</keyword>
<dbReference type="EMBL" id="CP094534">
    <property type="protein sequence ID" value="UOE32097.1"/>
    <property type="molecule type" value="Genomic_DNA"/>
</dbReference>
<sequence>MTEPTTATQLPQDLHPEHHLSSSAMLQDIVIGLSDGLTVPFALAAGLSGAVASSGLVITAGLAEIAAGSIAMGLGGYLAGRTEVEHYAAELDREHREVREVPDVERAEVEELLADMGLSEATRKQAVAELTADPQQWVKFMMKYELGLEEPDPKQAPKSAVTISLAYAAGGLIPLSAYFVTDTPARGLLWSAVITLACLLAFGYFKSRMTGQPAVAGAVKMAVVGALAAAAAFGIARLVSGGA</sequence>
<evidence type="ECO:0000256" key="1">
    <source>
        <dbReference type="ARBA" id="ARBA00004127"/>
    </source>
</evidence>
<organism evidence="6 7">
    <name type="scientific">Hymenobacter monticola</name>
    <dbReference type="NCBI Taxonomy" id="1705399"/>
    <lineage>
        <taxon>Bacteria</taxon>
        <taxon>Pseudomonadati</taxon>
        <taxon>Bacteroidota</taxon>
        <taxon>Cytophagia</taxon>
        <taxon>Cytophagales</taxon>
        <taxon>Hymenobacteraceae</taxon>
        <taxon>Hymenobacter</taxon>
    </lineage>
</organism>
<evidence type="ECO:0000256" key="2">
    <source>
        <dbReference type="ARBA" id="ARBA00022692"/>
    </source>
</evidence>
<evidence type="ECO:0000256" key="4">
    <source>
        <dbReference type="ARBA" id="ARBA00023136"/>
    </source>
</evidence>
<gene>
    <name evidence="6" type="ORF">MTP16_13250</name>
</gene>
<evidence type="ECO:0000313" key="6">
    <source>
        <dbReference type="EMBL" id="UOE32097.1"/>
    </source>
</evidence>
<feature type="transmembrane region" description="Helical" evidence="5">
    <location>
        <begin position="160"/>
        <end position="181"/>
    </location>
</feature>
<accession>A0ABY4AYX4</accession>
<dbReference type="RefSeq" id="WP_243509427.1">
    <property type="nucleotide sequence ID" value="NZ_CP094534.1"/>
</dbReference>
<evidence type="ECO:0000313" key="7">
    <source>
        <dbReference type="Proteomes" id="UP000831390"/>
    </source>
</evidence>
<evidence type="ECO:0000256" key="3">
    <source>
        <dbReference type="ARBA" id="ARBA00022989"/>
    </source>
</evidence>
<dbReference type="Pfam" id="PF01988">
    <property type="entry name" value="VIT1"/>
    <property type="match status" value="1"/>
</dbReference>
<dbReference type="InterPro" id="IPR008217">
    <property type="entry name" value="Ccc1_fam"/>
</dbReference>
<comment type="subcellular location">
    <subcellularLocation>
        <location evidence="1">Endomembrane system</location>
        <topology evidence="1">Multi-pass membrane protein</topology>
    </subcellularLocation>
</comment>
<keyword evidence="4 5" id="KW-0472">Membrane</keyword>
<evidence type="ECO:0000256" key="5">
    <source>
        <dbReference type="SAM" id="Phobius"/>
    </source>
</evidence>
<reference evidence="6 7" key="1">
    <citation type="submission" date="2022-03" db="EMBL/GenBank/DDBJ databases">
        <title>Hymenobactersp. isolated from the air.</title>
        <authorList>
            <person name="Won M."/>
            <person name="Kwon S.-W."/>
        </authorList>
    </citation>
    <scope>NUCLEOTIDE SEQUENCE [LARGE SCALE GENOMIC DNA]</scope>
    <source>
        <strain evidence="6 7">KACC 22596</strain>
    </source>
</reference>
<feature type="transmembrane region" description="Helical" evidence="5">
    <location>
        <begin position="187"/>
        <end position="205"/>
    </location>
</feature>
<protein>
    <submittedName>
        <fullName evidence="6">VIT1/CCC1 transporter family protein</fullName>
    </submittedName>
</protein>
<keyword evidence="7" id="KW-1185">Reference proteome</keyword>